<organism evidence="1 2">
    <name type="scientific">Malassezia cuniculi</name>
    <dbReference type="NCBI Taxonomy" id="948313"/>
    <lineage>
        <taxon>Eukaryota</taxon>
        <taxon>Fungi</taxon>
        <taxon>Dikarya</taxon>
        <taxon>Basidiomycota</taxon>
        <taxon>Ustilaginomycotina</taxon>
        <taxon>Malasseziomycetes</taxon>
        <taxon>Malasseziales</taxon>
        <taxon>Malasseziaceae</taxon>
        <taxon>Malassezia</taxon>
    </lineage>
</organism>
<name>A0AAF0F0C6_9BASI</name>
<evidence type="ECO:0000313" key="2">
    <source>
        <dbReference type="Proteomes" id="UP001219933"/>
    </source>
</evidence>
<reference evidence="1" key="1">
    <citation type="submission" date="2023-03" db="EMBL/GenBank/DDBJ databases">
        <title>Mating type loci evolution in Malassezia.</title>
        <authorList>
            <person name="Coelho M.A."/>
        </authorList>
    </citation>
    <scope>NUCLEOTIDE SEQUENCE</scope>
    <source>
        <strain evidence="1">CBS 11721</strain>
    </source>
</reference>
<dbReference type="Pfam" id="PF14934">
    <property type="entry name" value="TMEM254"/>
    <property type="match status" value="1"/>
</dbReference>
<dbReference type="InterPro" id="IPR028110">
    <property type="entry name" value="TMEM254"/>
</dbReference>
<dbReference type="Proteomes" id="UP001219933">
    <property type="component" value="Chromosome 4"/>
</dbReference>
<sequence length="113" mass="12226">MAAPILYKFPSESYQTILLLAFFLWVDNAKVGSIGAKIRNAVGGYRVLDVIRTLVLAIHVAEAAGIAFIALKRGATLSVTVSCIANQLKWALTTFVVGFPSLLTFKDVNHGFL</sequence>
<accession>A0AAF0F0C6</accession>
<gene>
    <name evidence="1" type="ORF">MCUN1_002788</name>
</gene>
<dbReference type="EMBL" id="CP119880">
    <property type="protein sequence ID" value="WFD35918.1"/>
    <property type="molecule type" value="Genomic_DNA"/>
</dbReference>
<protein>
    <submittedName>
        <fullName evidence="1">Uncharacterized protein</fullName>
    </submittedName>
</protein>
<keyword evidence="2" id="KW-1185">Reference proteome</keyword>
<dbReference type="AlphaFoldDB" id="A0AAF0F0C6"/>
<evidence type="ECO:0000313" key="1">
    <source>
        <dbReference type="EMBL" id="WFD35918.1"/>
    </source>
</evidence>
<proteinExistence type="predicted"/>